<sequence length="1714" mass="183604">MNNTNKARFSKCLIASITALYVAGGAAAVDTVSENRTGLHASKLTLDMIRGQQGETAEIQGSIYENRQPGVNQVRDGGSRPVFEPQDNVSGEVSYIVQLSDDSAAAYSGNIASVQGTASTVKGLKNNRAVEQYRAQLNRAQSDLMTTAKARGIRFEVQRQFTMATNAMSVRMTQDQAMRMAEMPGVKRITPSRIFQLNSDRSVEFLGADKVHDGSVTSGVPFQGEGMILGIIDTGINTDHVAFAAVGGDGYEHTNPLGEGVYVGDCVTDATLCNDKLIGVHSYPVITDVYKYWNPRANRRPTNGEDYHGHGSHTASTAGGNVVLNTPLQTPENVVTSDGIDLPFNFPKTSGIAPRANIISYQVCYAGSSGDQYAGCPEEAILAAIDDTITDGVDVINFSIGGSESFPWEDPMELAFLSAREAGISVAVAAGNAGAYWSTDHTSPWLTSVGALTHDRVLKQAEKTIGNFSGGTVQEFRVKNKTFKGVSYSDGISGRIVYAGNYENPNSSMESRLCEQPFPAGTFDFADDVATTDVDESTIPVIVMCDRGENARVAKAENVAAGGAEGFVLGNMSSSETLVADPYVIPGIHISYTDRNNLYYWLNANKTAINMAEITAGVTTYGTDPEAGNIMAYFSSAGPSITNTNYLVPAIAAPGVDVYAANADDQPFTNYPFPSDWTFMSGTSMASPQVAGAMTLVKQANPTWTPAEIQSALMLTAGEAYGSDAYGRKLDLDNSFRQGAGSLNIAAAAQAGLVMNETIENYVAANPAEGGRAEWLNTASMVNKDCQTTCSWIRTLKATKDGSWTAIGESKYGSDAEVTVTPAQFTLRAGEEQTIMVTVDVKADIFDAVAETPFEDMPSVDTNRLFFFGDVVLTETSGAAPRSHLPVVAAFERGALPNQVALEIHREQGREVIGGLQLPETGSFEVREYGLTKATVHEFDLGRGNSNVSPGNMGEDRGWGWMLIDVPADTKQLVVEAYSYEATNPDDLDRNPSVMVGIDRNGNGADFESTEEYREELVCTSFHPGVNNFCVINNPEPGSYWAVIHNSSFAGDGLLNHQAGKVTGGYAVVGADSNASNMTITTPESNTGGSKVDIALDWNLPEATNGDIYYGAFDVGVTGAPGSIGMSAVRVERGKDEVNLDISQKTAKPGDVLDFVLDVRQNLESSDRSYDIKATLPQGLTLVEGSVESTANVENLGSENGLISLIGMQPTTRDVARDYVVTTNATDQMCHTPIIDEYSDGKYIDLLEFNIRPLVGLWEGGADYRYVVQVSTEWLFWMEDAEIPLFGLPHKGFVNILPNGLLHMEENWWQWSWHRPAGAGFAMSAVMPYWRGNFTADYYNSPNEVRGLTIANQYASERPDLGDLVFMEYDNIVDPTTGTQADFEVIMRNGIDFREGMHEIVMAYDNLSGDLADGAIGIEQGDGFLTSAGPLNGYLGKNIGYNNLDQTLHNDLVICYDYRGPEQSSMQVKFKARVNESAAGQTLVVSLDNAMQFADAKSTTQEIKVNGNIALSAIADQVVNEDETLEGIQVLYVDADKVGNTIEVSGEHITATVNGHTAGSTFDITPEANFSGETEVTVTVRDNNVSSDASSVKFKLMVNAVDDAPVAAVAGDVTIKEGESATLDASTSSDADGDALTFSWSGPGTINGADTAKPTISGLSAGKHEFTVTVSDGVNSAEANVTVTVDGKKKKGGSVYYLLALLAAAGLFRRRKLA</sequence>
<evidence type="ECO:0000256" key="7">
    <source>
        <dbReference type="SAM" id="SignalP"/>
    </source>
</evidence>
<dbReference type="PANTHER" id="PTHR10795">
    <property type="entry name" value="PROPROTEIN CONVERTASE SUBTILISIN/KEXIN"/>
    <property type="match status" value="1"/>
</dbReference>
<dbReference type="PIRSF" id="PIRSF037895">
    <property type="entry name" value="Subtilisin_rel_Sama_2696"/>
    <property type="match status" value="1"/>
</dbReference>
<keyword evidence="7" id="KW-0732">Signal</keyword>
<organism evidence="9 10">
    <name type="scientific">Microbulbifer pacificus</name>
    <dbReference type="NCBI Taxonomy" id="407164"/>
    <lineage>
        <taxon>Bacteria</taxon>
        <taxon>Pseudomonadati</taxon>
        <taxon>Pseudomonadota</taxon>
        <taxon>Gammaproteobacteria</taxon>
        <taxon>Cellvibrionales</taxon>
        <taxon>Microbulbiferaceae</taxon>
        <taxon>Microbulbifer</taxon>
    </lineage>
</organism>
<dbReference type="KEGG" id="mpaf:R5R33_16920"/>
<dbReference type="Gene3D" id="3.40.50.200">
    <property type="entry name" value="Peptidase S8/S53 domain"/>
    <property type="match status" value="1"/>
</dbReference>
<feature type="domain" description="PKD/Chitinase" evidence="8">
    <location>
        <begin position="1606"/>
        <end position="1688"/>
    </location>
</feature>
<dbReference type="InterPro" id="IPR022409">
    <property type="entry name" value="PKD/Chitinase_dom"/>
</dbReference>
<dbReference type="Pfam" id="PF02225">
    <property type="entry name" value="PA"/>
    <property type="match status" value="1"/>
</dbReference>
<dbReference type="InterPro" id="IPR010259">
    <property type="entry name" value="S8pro/Inhibitor_I9"/>
</dbReference>
<dbReference type="GO" id="GO:0006508">
    <property type="term" value="P:proteolysis"/>
    <property type="evidence" value="ECO:0007669"/>
    <property type="project" value="UniProtKB-KW"/>
</dbReference>
<dbReference type="InterPro" id="IPR036852">
    <property type="entry name" value="Peptidase_S8/S53_dom_sf"/>
</dbReference>
<keyword evidence="3 6" id="KW-0378">Hydrolase</keyword>
<dbReference type="CDD" id="cd02120">
    <property type="entry name" value="PA_subtilisin_like"/>
    <property type="match status" value="1"/>
</dbReference>
<dbReference type="SMART" id="SM00089">
    <property type="entry name" value="PKD"/>
    <property type="match status" value="1"/>
</dbReference>
<dbReference type="SUPFAM" id="SSF52743">
    <property type="entry name" value="Subtilisin-like"/>
    <property type="match status" value="1"/>
</dbReference>
<dbReference type="InterPro" id="IPR000209">
    <property type="entry name" value="Peptidase_S8/S53_dom"/>
</dbReference>
<feature type="active site" description="Charge relay system" evidence="5 6">
    <location>
        <position position="310"/>
    </location>
</feature>
<feature type="active site" description="Charge relay system" evidence="5 6">
    <location>
        <position position="233"/>
    </location>
</feature>
<evidence type="ECO:0000256" key="2">
    <source>
        <dbReference type="ARBA" id="ARBA00022670"/>
    </source>
</evidence>
<reference evidence="9 10" key="1">
    <citation type="submission" date="2023-10" db="EMBL/GenBank/DDBJ databases">
        <title>Description of Microbulbifer bruguierae sp. nov., isolated from the sediments of mangrove plant Bruguiera sexangula and comparative genomic analyses of the genus Microbulbifer.</title>
        <authorList>
            <person name="Long M."/>
        </authorList>
    </citation>
    <scope>NUCLEOTIDE SEQUENCE [LARGE SCALE GENOMIC DNA]</scope>
    <source>
        <strain evidence="9 10">SPO729</strain>
    </source>
</reference>
<comment type="similarity">
    <text evidence="1 6">Belongs to the peptidase S8 family.</text>
</comment>
<dbReference type="InterPro" id="IPR035986">
    <property type="entry name" value="PKD_dom_sf"/>
</dbReference>
<dbReference type="GO" id="GO:0004252">
    <property type="term" value="F:serine-type endopeptidase activity"/>
    <property type="evidence" value="ECO:0007669"/>
    <property type="project" value="UniProtKB-UniRule"/>
</dbReference>
<feature type="signal peptide" evidence="7">
    <location>
        <begin position="1"/>
        <end position="28"/>
    </location>
</feature>
<gene>
    <name evidence="9" type="ORF">R5R33_16920</name>
</gene>
<evidence type="ECO:0000256" key="5">
    <source>
        <dbReference type="PIRSR" id="PIRSR615500-1"/>
    </source>
</evidence>
<accession>A0AAU0N188</accession>
<feature type="active site" description="Charge relay system" evidence="5 6">
    <location>
        <position position="684"/>
    </location>
</feature>
<dbReference type="CDD" id="cd00146">
    <property type="entry name" value="PKD"/>
    <property type="match status" value="1"/>
</dbReference>
<dbReference type="InterPro" id="IPR017311">
    <property type="entry name" value="Sama-2696"/>
</dbReference>
<dbReference type="Proteomes" id="UP001302477">
    <property type="component" value="Chromosome"/>
</dbReference>
<dbReference type="InterPro" id="IPR003137">
    <property type="entry name" value="PA_domain"/>
</dbReference>
<evidence type="ECO:0000256" key="1">
    <source>
        <dbReference type="ARBA" id="ARBA00011073"/>
    </source>
</evidence>
<dbReference type="EMBL" id="CP137555">
    <property type="protein sequence ID" value="WOX05404.1"/>
    <property type="molecule type" value="Genomic_DNA"/>
</dbReference>
<dbReference type="Pfam" id="PF22352">
    <property type="entry name" value="K319L-like_PKD"/>
    <property type="match status" value="1"/>
</dbReference>
<dbReference type="Gene3D" id="3.50.30.30">
    <property type="match status" value="1"/>
</dbReference>
<dbReference type="InterPro" id="IPR013783">
    <property type="entry name" value="Ig-like_fold"/>
</dbReference>
<evidence type="ECO:0000256" key="6">
    <source>
        <dbReference type="PROSITE-ProRule" id="PRU01240"/>
    </source>
</evidence>
<evidence type="ECO:0000256" key="4">
    <source>
        <dbReference type="ARBA" id="ARBA00022825"/>
    </source>
</evidence>
<evidence type="ECO:0000256" key="3">
    <source>
        <dbReference type="ARBA" id="ARBA00022801"/>
    </source>
</evidence>
<keyword evidence="2 6" id="KW-0645">Protease</keyword>
<feature type="chain" id="PRO_5043479532" evidence="7">
    <location>
        <begin position="29"/>
        <end position="1714"/>
    </location>
</feature>
<dbReference type="RefSeq" id="WP_318953876.1">
    <property type="nucleotide sequence ID" value="NZ_CP137555.1"/>
</dbReference>
<dbReference type="PRINTS" id="PR00723">
    <property type="entry name" value="SUBTILISIN"/>
</dbReference>
<proteinExistence type="inferred from homology"/>
<dbReference type="Gene3D" id="2.60.40.10">
    <property type="entry name" value="Immunoglobulins"/>
    <property type="match status" value="2"/>
</dbReference>
<dbReference type="Pfam" id="PF00082">
    <property type="entry name" value="Peptidase_S8"/>
    <property type="match status" value="1"/>
</dbReference>
<dbReference type="InterPro" id="IPR045051">
    <property type="entry name" value="SBT"/>
</dbReference>
<evidence type="ECO:0000313" key="10">
    <source>
        <dbReference type="Proteomes" id="UP001302477"/>
    </source>
</evidence>
<name>A0AAU0N188_9GAMM</name>
<dbReference type="PROSITE" id="PS51892">
    <property type="entry name" value="SUBTILASE"/>
    <property type="match status" value="1"/>
</dbReference>
<protein>
    <submittedName>
        <fullName evidence="9">S8 family serine peptidase</fullName>
    </submittedName>
</protein>
<dbReference type="Pfam" id="PF17963">
    <property type="entry name" value="Big_9"/>
    <property type="match status" value="1"/>
</dbReference>
<keyword evidence="10" id="KW-1185">Reference proteome</keyword>
<keyword evidence="4 6" id="KW-0720">Serine protease</keyword>
<evidence type="ECO:0000313" key="9">
    <source>
        <dbReference type="EMBL" id="WOX05404.1"/>
    </source>
</evidence>
<dbReference type="InterPro" id="IPR015500">
    <property type="entry name" value="Peptidase_S8_subtilisin-rel"/>
</dbReference>
<dbReference type="InterPro" id="IPR023828">
    <property type="entry name" value="Peptidase_S8_Ser-AS"/>
</dbReference>
<dbReference type="PROSITE" id="PS00138">
    <property type="entry name" value="SUBTILASE_SER"/>
    <property type="match status" value="1"/>
</dbReference>
<evidence type="ECO:0000259" key="8">
    <source>
        <dbReference type="SMART" id="SM00089"/>
    </source>
</evidence>
<dbReference type="SUPFAM" id="SSF49299">
    <property type="entry name" value="PKD domain"/>
    <property type="match status" value="1"/>
</dbReference>
<dbReference type="Pfam" id="PF05922">
    <property type="entry name" value="Inhibitor_I9"/>
    <property type="match status" value="1"/>
</dbReference>